<feature type="non-terminal residue" evidence="2">
    <location>
        <position position="1"/>
    </location>
</feature>
<dbReference type="AlphaFoldDB" id="A0AAV4RLM9"/>
<evidence type="ECO:0000256" key="1">
    <source>
        <dbReference type="SAM" id="MobiDB-lite"/>
    </source>
</evidence>
<reference evidence="2 3" key="1">
    <citation type="submission" date="2021-06" db="EMBL/GenBank/DDBJ databases">
        <title>Caerostris darwini draft genome.</title>
        <authorList>
            <person name="Kono N."/>
            <person name="Arakawa K."/>
        </authorList>
    </citation>
    <scope>NUCLEOTIDE SEQUENCE [LARGE SCALE GENOMIC DNA]</scope>
</reference>
<evidence type="ECO:0000313" key="3">
    <source>
        <dbReference type="Proteomes" id="UP001054837"/>
    </source>
</evidence>
<dbReference type="EMBL" id="BPLQ01006260">
    <property type="protein sequence ID" value="GIY21170.1"/>
    <property type="molecule type" value="Genomic_DNA"/>
</dbReference>
<evidence type="ECO:0000313" key="2">
    <source>
        <dbReference type="EMBL" id="GIY21170.1"/>
    </source>
</evidence>
<organism evidence="2 3">
    <name type="scientific">Caerostris darwini</name>
    <dbReference type="NCBI Taxonomy" id="1538125"/>
    <lineage>
        <taxon>Eukaryota</taxon>
        <taxon>Metazoa</taxon>
        <taxon>Ecdysozoa</taxon>
        <taxon>Arthropoda</taxon>
        <taxon>Chelicerata</taxon>
        <taxon>Arachnida</taxon>
        <taxon>Araneae</taxon>
        <taxon>Araneomorphae</taxon>
        <taxon>Entelegynae</taxon>
        <taxon>Araneoidea</taxon>
        <taxon>Araneidae</taxon>
        <taxon>Caerostris</taxon>
    </lineage>
</organism>
<feature type="compositionally biased region" description="Polar residues" evidence="1">
    <location>
        <begin position="1"/>
        <end position="11"/>
    </location>
</feature>
<proteinExistence type="predicted"/>
<comment type="caution">
    <text evidence="2">The sequence shown here is derived from an EMBL/GenBank/DDBJ whole genome shotgun (WGS) entry which is preliminary data.</text>
</comment>
<name>A0AAV4RLM9_9ARAC</name>
<sequence>MNLQPMHSSWKQRIEATNHADPVSSLARPICLQAGRKIHGSNSAPITR</sequence>
<dbReference type="Proteomes" id="UP001054837">
    <property type="component" value="Unassembled WGS sequence"/>
</dbReference>
<gene>
    <name evidence="2" type="ORF">CDAR_482631</name>
</gene>
<protein>
    <submittedName>
        <fullName evidence="2">Uncharacterized protein</fullName>
    </submittedName>
</protein>
<keyword evidence="3" id="KW-1185">Reference proteome</keyword>
<feature type="region of interest" description="Disordered" evidence="1">
    <location>
        <begin position="1"/>
        <end position="22"/>
    </location>
</feature>
<accession>A0AAV4RLM9</accession>